<evidence type="ECO:0000313" key="3">
    <source>
        <dbReference type="Proteomes" id="UP000029995"/>
    </source>
</evidence>
<dbReference type="Proteomes" id="UP000029995">
    <property type="component" value="Unassembled WGS sequence"/>
</dbReference>
<proteinExistence type="predicted"/>
<accession>A0A0A0CVM4</accession>
<dbReference type="RefSeq" id="WP_034848539.1">
    <property type="nucleotide sequence ID" value="NZ_JANX01000815.1"/>
</dbReference>
<feature type="chain" id="PRO_5001960163" description="DUF1996 domain-containing protein" evidence="1">
    <location>
        <begin position="29"/>
        <end position="385"/>
    </location>
</feature>
<dbReference type="EMBL" id="JANX01000815">
    <property type="protein sequence ID" value="KGM30486.1"/>
    <property type="molecule type" value="Genomic_DNA"/>
</dbReference>
<dbReference type="OrthoDB" id="7320733at2"/>
<name>A0A0A0CVM4_9PROT</name>
<dbReference type="AlphaFoldDB" id="A0A0A0CVM4"/>
<evidence type="ECO:0008006" key="4">
    <source>
        <dbReference type="Google" id="ProtNLM"/>
    </source>
</evidence>
<feature type="signal peptide" evidence="1">
    <location>
        <begin position="1"/>
        <end position="28"/>
    </location>
</feature>
<comment type="caution">
    <text evidence="2">The sequence shown here is derived from an EMBL/GenBank/DDBJ whole genome shotgun (WGS) entry which is preliminary data.</text>
</comment>
<evidence type="ECO:0000256" key="1">
    <source>
        <dbReference type="SAM" id="SignalP"/>
    </source>
</evidence>
<gene>
    <name evidence="2" type="ORF">P409_32715</name>
</gene>
<keyword evidence="1" id="KW-0732">Signal</keyword>
<protein>
    <recommendedName>
        <fullName evidence="4">DUF1996 domain-containing protein</fullName>
    </recommendedName>
</protein>
<evidence type="ECO:0000313" key="2">
    <source>
        <dbReference type="EMBL" id="KGM30486.1"/>
    </source>
</evidence>
<reference evidence="2 3" key="1">
    <citation type="submission" date="2014-01" db="EMBL/GenBank/DDBJ databases">
        <title>Genome sequence determination for a cystic fibrosis isolate, Inquilinus limosus.</title>
        <authorList>
            <person name="Pino M."/>
            <person name="Di Conza J."/>
            <person name="Gutkind G."/>
        </authorList>
    </citation>
    <scope>NUCLEOTIDE SEQUENCE [LARGE SCALE GENOMIC DNA]</scope>
    <source>
        <strain evidence="2 3">MP06</strain>
    </source>
</reference>
<sequence length="385" mass="42255">MQIRFPLLPALALAAGLGLAAAPAPARAQAQSDRLEDFMIMDVCVDQHDRIEPALVPGDRDCTRRRNIRAGEAVPYHMHNFPNPGAPCPQRLGTVSKDNIPIEKHGVTRIVSFYDRGVDHSCPDAKPDAPTFGKLDTGREGGSVQWVDEHWGYIMGSWSPVALSYWLTPSCAGAPDTSGRFRYGWVIGPATLPPEGQGGFAVFQSKLVTNKDGREPEAAGCPKRFAKPFTMWMRDRFTYKDGRSLDSLISLRFSSSAKDGQGPGPATQVEITYWTREFGLTRWEKWGRDDWVHPRSRMAVATLGKTLFESGTCSPPYSFRSSPVPGLTIADSGSGDDYSRTLTQGGDSHAWHMSLCSDYTNIVKDADGGLVVPWGQALSDVFWAE</sequence>
<organism evidence="2 3">
    <name type="scientific">Inquilinus limosus MP06</name>
    <dbReference type="NCBI Taxonomy" id="1398085"/>
    <lineage>
        <taxon>Bacteria</taxon>
        <taxon>Pseudomonadati</taxon>
        <taxon>Pseudomonadota</taxon>
        <taxon>Alphaproteobacteria</taxon>
        <taxon>Rhodospirillales</taxon>
        <taxon>Rhodospirillaceae</taxon>
        <taxon>Inquilinus</taxon>
    </lineage>
</organism>